<sequence length="489" mass="58653">MYKKSKIDKNYIIFTFIYILIFVPIIILRFPDIRNEIKYFLITDTIIESKNFFILKYKNELYPDKPPLYFFILYIIKKYFGKYFIQGAIVFGTLIPSFLITTFFYKFMKSFKNRRVAFINTLFLLSLPFYIGLSIFMRMDMLMTTFIFFSLYFFFQIYYKKLNEKNIFKIYIFIFLALFTKGIAGFAIPIAIILTFLIFERNLKFLKNIKFIQGIIFIIFLIGIWGILIFLQPQGKEYLKLLLGQETVGRIVNSKTHVRSFFYYIENIPLIMYPYGVAILISLIFYLKNIRGYKKWLPIEKIGFLWSIIPLLLFSCASGKLAIYLLPIFPGNIIILINFFMRTKNIKFGKVILKITEIFSLLAIPFNYLFNKRKNFYKRVILIPFSIFVIFIFLISGVEIYNKEFSLKYVVKNISKYSDKTIIAYKFSDMINLKNEIKKEILLIENKEEIEQEKNIKLIVVRNKYIKDLNLKKFKVIYKNKSYFLLYKY</sequence>
<dbReference type="RefSeq" id="WP_005883759.1">
    <property type="nucleotide sequence ID" value="NZ_CABMMQ010000001.1"/>
</dbReference>
<evidence type="ECO:0000256" key="4">
    <source>
        <dbReference type="ARBA" id="ARBA00022679"/>
    </source>
</evidence>
<feature type="transmembrane region" description="Helical" evidence="8">
    <location>
        <begin position="306"/>
        <end position="339"/>
    </location>
</feature>
<feature type="transmembrane region" description="Helical" evidence="8">
    <location>
        <begin position="142"/>
        <end position="159"/>
    </location>
</feature>
<dbReference type="Proteomes" id="UP000284676">
    <property type="component" value="Unassembled WGS sequence"/>
</dbReference>
<dbReference type="InterPro" id="IPR050297">
    <property type="entry name" value="LipidA_mod_glycosyltrf_83"/>
</dbReference>
<protein>
    <recommendedName>
        <fullName evidence="9">Glycosyltransferase RgtA/B/C/D-like domain-containing protein</fullName>
    </recommendedName>
</protein>
<feature type="transmembrane region" description="Helical" evidence="8">
    <location>
        <begin position="117"/>
        <end position="136"/>
    </location>
</feature>
<evidence type="ECO:0000313" key="11">
    <source>
        <dbReference type="Proteomes" id="UP000284676"/>
    </source>
</evidence>
<feature type="transmembrane region" description="Helical" evidence="8">
    <location>
        <begin position="12"/>
        <end position="30"/>
    </location>
</feature>
<dbReference type="GeneID" id="62762903"/>
<feature type="transmembrane region" description="Helical" evidence="8">
    <location>
        <begin position="351"/>
        <end position="370"/>
    </location>
</feature>
<evidence type="ECO:0000256" key="3">
    <source>
        <dbReference type="ARBA" id="ARBA00022676"/>
    </source>
</evidence>
<evidence type="ECO:0000256" key="5">
    <source>
        <dbReference type="ARBA" id="ARBA00022692"/>
    </source>
</evidence>
<dbReference type="AlphaFoldDB" id="A0A414PZA3"/>
<feature type="transmembrane region" description="Helical" evidence="8">
    <location>
        <begin position="261"/>
        <end position="286"/>
    </location>
</feature>
<dbReference type="GO" id="GO:0016763">
    <property type="term" value="F:pentosyltransferase activity"/>
    <property type="evidence" value="ECO:0007669"/>
    <property type="project" value="TreeGrafter"/>
</dbReference>
<keyword evidence="3" id="KW-0328">Glycosyltransferase</keyword>
<dbReference type="EMBL" id="QRHL01000003">
    <property type="protein sequence ID" value="RHF73846.1"/>
    <property type="molecule type" value="Genomic_DNA"/>
</dbReference>
<dbReference type="GO" id="GO:0010041">
    <property type="term" value="P:response to iron(III) ion"/>
    <property type="evidence" value="ECO:0007669"/>
    <property type="project" value="TreeGrafter"/>
</dbReference>
<comment type="subcellular location">
    <subcellularLocation>
        <location evidence="1">Cell membrane</location>
        <topology evidence="1">Multi-pass membrane protein</topology>
    </subcellularLocation>
</comment>
<feature type="domain" description="Glycosyltransferase RgtA/B/C/D-like" evidence="9">
    <location>
        <begin position="64"/>
        <end position="225"/>
    </location>
</feature>
<feature type="transmembrane region" description="Helical" evidence="8">
    <location>
        <begin position="171"/>
        <end position="199"/>
    </location>
</feature>
<gene>
    <name evidence="10" type="ORF">DW663_03405</name>
</gene>
<dbReference type="InterPro" id="IPR038731">
    <property type="entry name" value="RgtA/B/C-like"/>
</dbReference>
<keyword evidence="7 8" id="KW-0472">Membrane</keyword>
<evidence type="ECO:0000256" key="2">
    <source>
        <dbReference type="ARBA" id="ARBA00022475"/>
    </source>
</evidence>
<keyword evidence="5 8" id="KW-0812">Transmembrane</keyword>
<comment type="caution">
    <text evidence="10">The sequence shown here is derived from an EMBL/GenBank/DDBJ whole genome shotgun (WGS) entry which is preliminary data.</text>
</comment>
<proteinExistence type="predicted"/>
<evidence type="ECO:0000256" key="8">
    <source>
        <dbReference type="SAM" id="Phobius"/>
    </source>
</evidence>
<feature type="transmembrane region" description="Helical" evidence="8">
    <location>
        <begin position="211"/>
        <end position="231"/>
    </location>
</feature>
<feature type="transmembrane region" description="Helical" evidence="8">
    <location>
        <begin position="376"/>
        <end position="398"/>
    </location>
</feature>
<organism evidence="10 11">
    <name type="scientific">Fusobacterium mortiferum</name>
    <dbReference type="NCBI Taxonomy" id="850"/>
    <lineage>
        <taxon>Bacteria</taxon>
        <taxon>Fusobacteriati</taxon>
        <taxon>Fusobacteriota</taxon>
        <taxon>Fusobacteriia</taxon>
        <taxon>Fusobacteriales</taxon>
        <taxon>Fusobacteriaceae</taxon>
        <taxon>Fusobacterium</taxon>
    </lineage>
</organism>
<evidence type="ECO:0000256" key="6">
    <source>
        <dbReference type="ARBA" id="ARBA00022989"/>
    </source>
</evidence>
<dbReference type="Pfam" id="PF13231">
    <property type="entry name" value="PMT_2"/>
    <property type="match status" value="1"/>
</dbReference>
<keyword evidence="6 8" id="KW-1133">Transmembrane helix</keyword>
<evidence type="ECO:0000256" key="7">
    <source>
        <dbReference type="ARBA" id="ARBA00023136"/>
    </source>
</evidence>
<accession>A0A414PZA3</accession>
<keyword evidence="4" id="KW-0808">Transferase</keyword>
<dbReference type="PANTHER" id="PTHR33908">
    <property type="entry name" value="MANNOSYLTRANSFERASE YKCB-RELATED"/>
    <property type="match status" value="1"/>
</dbReference>
<feature type="transmembrane region" description="Helical" evidence="8">
    <location>
        <begin position="83"/>
        <end position="105"/>
    </location>
</feature>
<keyword evidence="2" id="KW-1003">Cell membrane</keyword>
<evidence type="ECO:0000313" key="10">
    <source>
        <dbReference type="EMBL" id="RHF73846.1"/>
    </source>
</evidence>
<dbReference type="PANTHER" id="PTHR33908:SF3">
    <property type="entry name" value="UNDECAPRENYL PHOSPHATE-ALPHA-4-AMINO-4-DEOXY-L-ARABINOSE ARABINOSYL TRANSFERASE"/>
    <property type="match status" value="1"/>
</dbReference>
<name>A0A414PZA3_FUSMR</name>
<reference evidence="10 11" key="1">
    <citation type="submission" date="2018-08" db="EMBL/GenBank/DDBJ databases">
        <title>A genome reference for cultivated species of the human gut microbiota.</title>
        <authorList>
            <person name="Zou Y."/>
            <person name="Xue W."/>
            <person name="Luo G."/>
        </authorList>
    </citation>
    <scope>NUCLEOTIDE SEQUENCE [LARGE SCALE GENOMIC DNA]</scope>
    <source>
        <strain evidence="10 11">AM25-1</strain>
    </source>
</reference>
<dbReference type="GO" id="GO:0009103">
    <property type="term" value="P:lipopolysaccharide biosynthetic process"/>
    <property type="evidence" value="ECO:0007669"/>
    <property type="project" value="UniProtKB-ARBA"/>
</dbReference>
<evidence type="ECO:0000256" key="1">
    <source>
        <dbReference type="ARBA" id="ARBA00004651"/>
    </source>
</evidence>
<dbReference type="GO" id="GO:0005886">
    <property type="term" value="C:plasma membrane"/>
    <property type="evidence" value="ECO:0007669"/>
    <property type="project" value="UniProtKB-SubCell"/>
</dbReference>
<evidence type="ECO:0000259" key="9">
    <source>
        <dbReference type="Pfam" id="PF13231"/>
    </source>
</evidence>